<evidence type="ECO:0000256" key="4">
    <source>
        <dbReference type="ARBA" id="ARBA00022989"/>
    </source>
</evidence>
<evidence type="ECO:0000256" key="2">
    <source>
        <dbReference type="ARBA" id="ARBA00022475"/>
    </source>
</evidence>
<evidence type="ECO:0000259" key="10">
    <source>
        <dbReference type="Pfam" id="PF12704"/>
    </source>
</evidence>
<dbReference type="PANTHER" id="PTHR30572">
    <property type="entry name" value="MEMBRANE COMPONENT OF TRANSPORTER-RELATED"/>
    <property type="match status" value="1"/>
</dbReference>
<dbReference type="Pfam" id="PF02687">
    <property type="entry name" value="FtsX"/>
    <property type="match status" value="1"/>
</dbReference>
<evidence type="ECO:0000256" key="3">
    <source>
        <dbReference type="ARBA" id="ARBA00022692"/>
    </source>
</evidence>
<dbReference type="AlphaFoldDB" id="A0A916Z9L5"/>
<dbReference type="InterPro" id="IPR025857">
    <property type="entry name" value="MacB_PCD"/>
</dbReference>
<organism evidence="11 12">
    <name type="scientific">Paenibacillus nasutitermitis</name>
    <dbReference type="NCBI Taxonomy" id="1652958"/>
    <lineage>
        <taxon>Bacteria</taxon>
        <taxon>Bacillati</taxon>
        <taxon>Bacillota</taxon>
        <taxon>Bacilli</taxon>
        <taxon>Bacillales</taxon>
        <taxon>Paenibacillaceae</taxon>
        <taxon>Paenibacillus</taxon>
    </lineage>
</organism>
<keyword evidence="2" id="KW-1003">Cell membrane</keyword>
<dbReference type="InterPro" id="IPR050250">
    <property type="entry name" value="Macrolide_Exporter_MacB"/>
</dbReference>
<feature type="transmembrane region" description="Helical" evidence="8">
    <location>
        <begin position="372"/>
        <end position="396"/>
    </location>
</feature>
<name>A0A916Z9L5_9BACL</name>
<feature type="compositionally biased region" description="Low complexity" evidence="7">
    <location>
        <begin position="68"/>
        <end position="84"/>
    </location>
</feature>
<evidence type="ECO:0000256" key="5">
    <source>
        <dbReference type="ARBA" id="ARBA00023136"/>
    </source>
</evidence>
<evidence type="ECO:0000259" key="9">
    <source>
        <dbReference type="Pfam" id="PF02687"/>
    </source>
</evidence>
<dbReference type="PROSITE" id="PS51257">
    <property type="entry name" value="PROKAR_LIPOPROTEIN"/>
    <property type="match status" value="1"/>
</dbReference>
<dbReference type="Pfam" id="PF12704">
    <property type="entry name" value="MacB_PCD"/>
    <property type="match status" value="1"/>
</dbReference>
<feature type="region of interest" description="Disordered" evidence="7">
    <location>
        <begin position="68"/>
        <end position="88"/>
    </location>
</feature>
<gene>
    <name evidence="11" type="ORF">GCM10010911_46560</name>
</gene>
<feature type="domain" description="ABC3 transporter permease C-terminal" evidence="9">
    <location>
        <begin position="332"/>
        <end position="448"/>
    </location>
</feature>
<evidence type="ECO:0000256" key="8">
    <source>
        <dbReference type="SAM" id="Phobius"/>
    </source>
</evidence>
<evidence type="ECO:0000256" key="6">
    <source>
        <dbReference type="ARBA" id="ARBA00038076"/>
    </source>
</evidence>
<comment type="similarity">
    <text evidence="6">Belongs to the ABC-4 integral membrane protein family.</text>
</comment>
<dbReference type="GO" id="GO:0022857">
    <property type="term" value="F:transmembrane transporter activity"/>
    <property type="evidence" value="ECO:0007669"/>
    <property type="project" value="TreeGrafter"/>
</dbReference>
<dbReference type="EMBL" id="BMHP01000003">
    <property type="protein sequence ID" value="GGD83050.1"/>
    <property type="molecule type" value="Genomic_DNA"/>
</dbReference>
<keyword evidence="3 8" id="KW-0812">Transmembrane</keyword>
<reference evidence="11" key="2">
    <citation type="submission" date="2020-09" db="EMBL/GenBank/DDBJ databases">
        <authorList>
            <person name="Sun Q."/>
            <person name="Zhou Y."/>
        </authorList>
    </citation>
    <scope>NUCLEOTIDE SEQUENCE</scope>
    <source>
        <strain evidence="11">CGMCC 1.15178</strain>
    </source>
</reference>
<evidence type="ECO:0000256" key="1">
    <source>
        <dbReference type="ARBA" id="ARBA00004651"/>
    </source>
</evidence>
<feature type="transmembrane region" description="Helical" evidence="8">
    <location>
        <begin position="326"/>
        <end position="351"/>
    </location>
</feature>
<protein>
    <submittedName>
        <fullName evidence="11">ABC transporter permease</fullName>
    </submittedName>
</protein>
<reference evidence="11" key="1">
    <citation type="journal article" date="2014" name="Int. J. Syst. Evol. Microbiol.">
        <title>Complete genome sequence of Corynebacterium casei LMG S-19264T (=DSM 44701T), isolated from a smear-ripened cheese.</title>
        <authorList>
            <consortium name="US DOE Joint Genome Institute (JGI-PGF)"/>
            <person name="Walter F."/>
            <person name="Albersmeier A."/>
            <person name="Kalinowski J."/>
            <person name="Ruckert C."/>
        </authorList>
    </citation>
    <scope>NUCLEOTIDE SEQUENCE</scope>
    <source>
        <strain evidence="11">CGMCC 1.15178</strain>
    </source>
</reference>
<proteinExistence type="inferred from homology"/>
<dbReference type="RefSeq" id="WP_188995392.1">
    <property type="nucleotide sequence ID" value="NZ_BMHP01000003.1"/>
</dbReference>
<evidence type="ECO:0000256" key="7">
    <source>
        <dbReference type="SAM" id="MobiDB-lite"/>
    </source>
</evidence>
<evidence type="ECO:0000313" key="12">
    <source>
        <dbReference type="Proteomes" id="UP000612456"/>
    </source>
</evidence>
<dbReference type="InterPro" id="IPR003838">
    <property type="entry name" value="ABC3_permease_C"/>
</dbReference>
<dbReference type="PANTHER" id="PTHR30572:SF4">
    <property type="entry name" value="ABC TRANSPORTER PERMEASE YTRF"/>
    <property type="match status" value="1"/>
</dbReference>
<accession>A0A916Z9L5</accession>
<feature type="transmembrane region" description="Helical" evidence="8">
    <location>
        <begin position="416"/>
        <end position="440"/>
    </location>
</feature>
<keyword evidence="12" id="KW-1185">Reference proteome</keyword>
<comment type="subcellular location">
    <subcellularLocation>
        <location evidence="1">Cell membrane</location>
        <topology evidence="1">Multi-pass membrane protein</topology>
    </subcellularLocation>
</comment>
<dbReference type="GO" id="GO:0005886">
    <property type="term" value="C:plasma membrane"/>
    <property type="evidence" value="ECO:0007669"/>
    <property type="project" value="UniProtKB-SubCell"/>
</dbReference>
<feature type="transmembrane region" description="Helical" evidence="8">
    <location>
        <begin position="20"/>
        <end position="41"/>
    </location>
</feature>
<evidence type="ECO:0000313" key="11">
    <source>
        <dbReference type="EMBL" id="GGD83050.1"/>
    </source>
</evidence>
<comment type="caution">
    <text evidence="11">The sequence shown here is derived from an EMBL/GenBank/DDBJ whole genome shotgun (WGS) entry which is preliminary data.</text>
</comment>
<feature type="domain" description="MacB-like periplasmic core" evidence="10">
    <location>
        <begin position="21"/>
        <end position="301"/>
    </location>
</feature>
<sequence length="457" mass="50337">MRIRDITRLSWDQVKRRKVVTALCAAGISIGCAAIVVALSVGQSAQTYIEQEMNSFFKMDEITVMENSGVSSSSSQGQSASADSENLERGKLTQQKLEIIRNIPHVKAAAAFQQLNSFQMLTMDNRNSYIEIIGTDLELLKDFDKPLMQGSALDGEGTVILSYGATLGLVDDETRQNLIDQLQRNPYDTKLTEQYNKLNRVPSSLYQRQLQFRSFQQENGKAANSSPYRVAGILKKPSGANEDSIAYDKKAYVSLETARILEQELYPDRANQPAEADSYNSVVVKVDDQANVEQVEKQIQKLTLSTQTNLQQKERIAQQFSIIKGVALGGGVFILIIASISIVVAMTMSTYQRRRQIGIMKVLGANLGQIRNMFIVEAALLGLLGGLLGVLFSYWIVWGINGIINAVSSGQEEVIIFIPLMTIPVGMLFAIMTGVLSGIYPAISASRTDALTAIRRD</sequence>
<keyword evidence="4 8" id="KW-1133">Transmembrane helix</keyword>
<keyword evidence="5 8" id="KW-0472">Membrane</keyword>
<dbReference type="Proteomes" id="UP000612456">
    <property type="component" value="Unassembled WGS sequence"/>
</dbReference>